<dbReference type="SUPFAM" id="SSF53098">
    <property type="entry name" value="Ribonuclease H-like"/>
    <property type="match status" value="1"/>
</dbReference>
<dbReference type="Pfam" id="PF00075">
    <property type="entry name" value="RNase_H"/>
    <property type="match status" value="1"/>
</dbReference>
<evidence type="ECO:0000256" key="7">
    <source>
        <dbReference type="ARBA" id="ARBA00022723"/>
    </source>
</evidence>
<dbReference type="NCBIfam" id="NF001236">
    <property type="entry name" value="PRK00203.1"/>
    <property type="match status" value="1"/>
</dbReference>
<sequence length="161" mass="18090">MENSNAYNITLYTDGAASGNPGPGGYGTLLIWGPHVKELSEGFELTTNNRMELMAVIRGLQALKFPKCNVTVYSDSKYVVDAVEKGWVFGWEKTRFKNKKNPDLWMEFLREYRKHSVKFIWVKGHASIPGNERCDKLAVAAAADKKNLKVDHGYISSADDN</sequence>
<dbReference type="PROSITE" id="PS50879">
    <property type="entry name" value="RNASE_H_1"/>
    <property type="match status" value="1"/>
</dbReference>
<dbReference type="PANTHER" id="PTHR10642:SF26">
    <property type="entry name" value="RIBONUCLEASE H1"/>
    <property type="match status" value="1"/>
</dbReference>
<evidence type="ECO:0000259" key="11">
    <source>
        <dbReference type="PROSITE" id="PS50879"/>
    </source>
</evidence>
<keyword evidence="8" id="KW-0255">Endonuclease</keyword>
<keyword evidence="6" id="KW-0540">Nuclease</keyword>
<evidence type="ECO:0000256" key="6">
    <source>
        <dbReference type="ARBA" id="ARBA00022722"/>
    </source>
</evidence>
<evidence type="ECO:0000313" key="12">
    <source>
        <dbReference type="EMBL" id="TCN63717.1"/>
    </source>
</evidence>
<evidence type="ECO:0000256" key="3">
    <source>
        <dbReference type="ARBA" id="ARBA00005300"/>
    </source>
</evidence>
<dbReference type="InterPro" id="IPR012337">
    <property type="entry name" value="RNaseH-like_sf"/>
</dbReference>
<dbReference type="EMBL" id="SLWB01000015">
    <property type="protein sequence ID" value="TCN63717.1"/>
    <property type="molecule type" value="Genomic_DNA"/>
</dbReference>
<proteinExistence type="inferred from homology"/>
<dbReference type="InterPro" id="IPR036397">
    <property type="entry name" value="RNaseH_sf"/>
</dbReference>
<dbReference type="OrthoDB" id="7845843at2"/>
<dbReference type="InterPro" id="IPR022892">
    <property type="entry name" value="RNaseHI"/>
</dbReference>
<name>A0A4R2E7T5_9BACT</name>
<dbReference type="GO" id="GO:0043137">
    <property type="term" value="P:DNA replication, removal of RNA primer"/>
    <property type="evidence" value="ECO:0007669"/>
    <property type="project" value="TreeGrafter"/>
</dbReference>
<dbReference type="CDD" id="cd09278">
    <property type="entry name" value="RNase_HI_prokaryote_like"/>
    <property type="match status" value="1"/>
</dbReference>
<dbReference type="InterPro" id="IPR002156">
    <property type="entry name" value="RNaseH_domain"/>
</dbReference>
<reference evidence="12 13" key="1">
    <citation type="submission" date="2019-03" db="EMBL/GenBank/DDBJ databases">
        <title>Genomic Encyclopedia of Archaeal and Bacterial Type Strains, Phase II (KMG-II): from individual species to whole genera.</title>
        <authorList>
            <person name="Goeker M."/>
        </authorList>
    </citation>
    <scope>NUCLEOTIDE SEQUENCE [LARGE SCALE GENOMIC DNA]</scope>
    <source>
        <strain evidence="12 13">RL-C</strain>
    </source>
</reference>
<evidence type="ECO:0000313" key="13">
    <source>
        <dbReference type="Proteomes" id="UP000294830"/>
    </source>
</evidence>
<protein>
    <recommendedName>
        <fullName evidence="5">ribonuclease H</fullName>
        <ecNumber evidence="5">3.1.26.4</ecNumber>
    </recommendedName>
</protein>
<dbReference type="GO" id="GO:0003676">
    <property type="term" value="F:nucleic acid binding"/>
    <property type="evidence" value="ECO:0007669"/>
    <property type="project" value="InterPro"/>
</dbReference>
<keyword evidence="9" id="KW-0378">Hydrolase</keyword>
<dbReference type="GO" id="GO:0004523">
    <property type="term" value="F:RNA-DNA hybrid ribonuclease activity"/>
    <property type="evidence" value="ECO:0007669"/>
    <property type="project" value="UniProtKB-EC"/>
</dbReference>
<dbReference type="EC" id="3.1.26.4" evidence="5"/>
<evidence type="ECO:0000256" key="1">
    <source>
        <dbReference type="ARBA" id="ARBA00000077"/>
    </source>
</evidence>
<dbReference type="GO" id="GO:0046872">
    <property type="term" value="F:metal ion binding"/>
    <property type="evidence" value="ECO:0007669"/>
    <property type="project" value="UniProtKB-KW"/>
</dbReference>
<evidence type="ECO:0000256" key="5">
    <source>
        <dbReference type="ARBA" id="ARBA00012180"/>
    </source>
</evidence>
<comment type="similarity">
    <text evidence="3">Belongs to the RNase H family.</text>
</comment>
<dbReference type="AlphaFoldDB" id="A0A4R2E7T5"/>
<comment type="caution">
    <text evidence="12">The sequence shown here is derived from an EMBL/GenBank/DDBJ whole genome shotgun (WGS) entry which is preliminary data.</text>
</comment>
<dbReference type="InterPro" id="IPR050092">
    <property type="entry name" value="RNase_H"/>
</dbReference>
<dbReference type="RefSeq" id="WP_131840155.1">
    <property type="nucleotide sequence ID" value="NZ_SLWB01000015.1"/>
</dbReference>
<keyword evidence="13" id="KW-1185">Reference proteome</keyword>
<dbReference type="PANTHER" id="PTHR10642">
    <property type="entry name" value="RIBONUCLEASE H1"/>
    <property type="match status" value="1"/>
</dbReference>
<evidence type="ECO:0000256" key="10">
    <source>
        <dbReference type="ARBA" id="ARBA00022842"/>
    </source>
</evidence>
<evidence type="ECO:0000256" key="2">
    <source>
        <dbReference type="ARBA" id="ARBA00001946"/>
    </source>
</evidence>
<dbReference type="Proteomes" id="UP000294830">
    <property type="component" value="Unassembled WGS sequence"/>
</dbReference>
<keyword evidence="10" id="KW-0460">Magnesium</keyword>
<organism evidence="12 13">
    <name type="scientific">Acetobacteroides hydrogenigenes</name>
    <dbReference type="NCBI Taxonomy" id="979970"/>
    <lineage>
        <taxon>Bacteria</taxon>
        <taxon>Pseudomonadati</taxon>
        <taxon>Bacteroidota</taxon>
        <taxon>Bacteroidia</taxon>
        <taxon>Bacteroidales</taxon>
        <taxon>Rikenellaceae</taxon>
        <taxon>Acetobacteroides</taxon>
    </lineage>
</organism>
<comment type="subunit">
    <text evidence="4">Monomer.</text>
</comment>
<evidence type="ECO:0000256" key="9">
    <source>
        <dbReference type="ARBA" id="ARBA00022801"/>
    </source>
</evidence>
<keyword evidence="7" id="KW-0479">Metal-binding</keyword>
<dbReference type="Gene3D" id="3.30.420.10">
    <property type="entry name" value="Ribonuclease H-like superfamily/Ribonuclease H"/>
    <property type="match status" value="1"/>
</dbReference>
<evidence type="ECO:0000256" key="4">
    <source>
        <dbReference type="ARBA" id="ARBA00011245"/>
    </source>
</evidence>
<evidence type="ECO:0000256" key="8">
    <source>
        <dbReference type="ARBA" id="ARBA00022759"/>
    </source>
</evidence>
<feature type="domain" description="RNase H type-1" evidence="11">
    <location>
        <begin position="5"/>
        <end position="143"/>
    </location>
</feature>
<comment type="catalytic activity">
    <reaction evidence="1">
        <text>Endonucleolytic cleavage to 5'-phosphomonoester.</text>
        <dbReference type="EC" id="3.1.26.4"/>
    </reaction>
</comment>
<gene>
    <name evidence="12" type="ORF">CLV25_11567</name>
</gene>
<comment type="cofactor">
    <cofactor evidence="2">
        <name>Mg(2+)</name>
        <dbReference type="ChEBI" id="CHEBI:18420"/>
    </cofactor>
</comment>
<accession>A0A4R2E7T5</accession>